<evidence type="ECO:0000313" key="3">
    <source>
        <dbReference type="Proteomes" id="UP000826725"/>
    </source>
</evidence>
<dbReference type="AlphaFoldDB" id="A0A8D5FLQ7"/>
<sequence>MVKKLAQLHLLLFLLAAMLMTAFPIMVHFVAWSVVLWLLGYPIYYIIGEPWWD</sequence>
<keyword evidence="1" id="KW-1133">Transmembrane helix</keyword>
<keyword evidence="1" id="KW-0472">Membrane</keyword>
<organism evidence="2 3">
    <name type="scientific">Desulfomarina profundi</name>
    <dbReference type="NCBI Taxonomy" id="2772557"/>
    <lineage>
        <taxon>Bacteria</taxon>
        <taxon>Pseudomonadati</taxon>
        <taxon>Thermodesulfobacteriota</taxon>
        <taxon>Desulfobulbia</taxon>
        <taxon>Desulfobulbales</taxon>
        <taxon>Desulfobulbaceae</taxon>
        <taxon>Desulfomarina</taxon>
    </lineage>
</organism>
<gene>
    <name evidence="2" type="ORF">DGMP_06630</name>
</gene>
<feature type="transmembrane region" description="Helical" evidence="1">
    <location>
        <begin position="29"/>
        <end position="47"/>
    </location>
</feature>
<evidence type="ECO:0000256" key="1">
    <source>
        <dbReference type="SAM" id="Phobius"/>
    </source>
</evidence>
<keyword evidence="3" id="KW-1185">Reference proteome</keyword>
<name>A0A8D5FLQ7_9BACT</name>
<dbReference type="RefSeq" id="WP_228856145.1">
    <property type="nucleotide sequence ID" value="NZ_AP024086.1"/>
</dbReference>
<reference evidence="2" key="1">
    <citation type="submission" date="2020-09" db="EMBL/GenBank/DDBJ databases">
        <title>Desulfogranum mesoprofundum gen. nov., sp. nov., a novel mesophilic, sulfate-reducing chemolithoautotroph isolated from a deep-sea hydrothermal vent chimney in the Suiyo Seamount.</title>
        <authorList>
            <person name="Hashimoto Y."/>
            <person name="Nakagawa S."/>
        </authorList>
    </citation>
    <scope>NUCLEOTIDE SEQUENCE</scope>
    <source>
        <strain evidence="2">KT2</strain>
    </source>
</reference>
<keyword evidence="1" id="KW-0812">Transmembrane</keyword>
<protein>
    <submittedName>
        <fullName evidence="2">Uncharacterized protein</fullName>
    </submittedName>
</protein>
<proteinExistence type="predicted"/>
<dbReference type="EMBL" id="AP024086">
    <property type="protein sequence ID" value="BCL59970.1"/>
    <property type="molecule type" value="Genomic_DNA"/>
</dbReference>
<dbReference type="Proteomes" id="UP000826725">
    <property type="component" value="Chromosome"/>
</dbReference>
<dbReference type="KEGG" id="dbk:DGMP_06630"/>
<evidence type="ECO:0000313" key="2">
    <source>
        <dbReference type="EMBL" id="BCL59970.1"/>
    </source>
</evidence>
<accession>A0A8D5FLQ7</accession>